<evidence type="ECO:0000313" key="4">
    <source>
        <dbReference type="EMBL" id="GMI34046.1"/>
    </source>
</evidence>
<dbReference type="Gene3D" id="2.60.40.10">
    <property type="entry name" value="Immunoglobulins"/>
    <property type="match status" value="6"/>
</dbReference>
<organism evidence="4 5">
    <name type="scientific">Tetraparma gracilis</name>
    <dbReference type="NCBI Taxonomy" id="2962635"/>
    <lineage>
        <taxon>Eukaryota</taxon>
        <taxon>Sar</taxon>
        <taxon>Stramenopiles</taxon>
        <taxon>Ochrophyta</taxon>
        <taxon>Bolidophyceae</taxon>
        <taxon>Parmales</taxon>
        <taxon>Triparmaceae</taxon>
        <taxon>Tetraparma</taxon>
    </lineage>
</organism>
<feature type="region of interest" description="Disordered" evidence="2">
    <location>
        <begin position="305"/>
        <end position="324"/>
    </location>
</feature>
<dbReference type="InterPro" id="IPR033304">
    <property type="entry name" value="DLEC1"/>
</dbReference>
<dbReference type="SMART" id="SM00054">
    <property type="entry name" value="EFh"/>
    <property type="match status" value="2"/>
</dbReference>
<dbReference type="SUPFAM" id="SSF47473">
    <property type="entry name" value="EF-hand"/>
    <property type="match status" value="1"/>
</dbReference>
<feature type="compositionally biased region" description="Low complexity" evidence="2">
    <location>
        <begin position="125"/>
        <end position="145"/>
    </location>
</feature>
<evidence type="ECO:0000256" key="2">
    <source>
        <dbReference type="SAM" id="MobiDB-lite"/>
    </source>
</evidence>
<dbReference type="InterPro" id="IPR059041">
    <property type="entry name" value="Ig_DLEC1_1"/>
</dbReference>
<feature type="region of interest" description="Disordered" evidence="2">
    <location>
        <begin position="375"/>
        <end position="405"/>
    </location>
</feature>
<feature type="domain" description="EF-hand" evidence="3">
    <location>
        <begin position="862"/>
        <end position="897"/>
    </location>
</feature>
<comment type="caution">
    <text evidence="4">The sequence shown here is derived from an EMBL/GenBank/DDBJ whole genome shotgun (WGS) entry which is preliminary data.</text>
</comment>
<dbReference type="CDD" id="cd00051">
    <property type="entry name" value="EFh"/>
    <property type="match status" value="1"/>
</dbReference>
<evidence type="ECO:0000256" key="1">
    <source>
        <dbReference type="ARBA" id="ARBA00022837"/>
    </source>
</evidence>
<protein>
    <recommendedName>
        <fullName evidence="3">EF-hand domain-containing protein</fullName>
    </recommendedName>
</protein>
<feature type="domain" description="EF-hand" evidence="3">
    <location>
        <begin position="898"/>
        <end position="933"/>
    </location>
</feature>
<dbReference type="Proteomes" id="UP001165060">
    <property type="component" value="Unassembled WGS sequence"/>
</dbReference>
<dbReference type="EMBL" id="BRYB01000615">
    <property type="protein sequence ID" value="GMI34046.1"/>
    <property type="molecule type" value="Genomic_DNA"/>
</dbReference>
<keyword evidence="1" id="KW-0106">Calcium</keyword>
<keyword evidence="5" id="KW-1185">Reference proteome</keyword>
<dbReference type="Pfam" id="PF23316">
    <property type="entry name" value="Ig_DLEC1_6th"/>
    <property type="match status" value="1"/>
</dbReference>
<proteinExistence type="predicted"/>
<dbReference type="Gene3D" id="1.10.238.10">
    <property type="entry name" value="EF-hand"/>
    <property type="match status" value="1"/>
</dbReference>
<evidence type="ECO:0000313" key="5">
    <source>
        <dbReference type="Proteomes" id="UP001165060"/>
    </source>
</evidence>
<dbReference type="InterPro" id="IPR011992">
    <property type="entry name" value="EF-hand-dom_pair"/>
</dbReference>
<dbReference type="InterPro" id="IPR002048">
    <property type="entry name" value="EF_hand_dom"/>
</dbReference>
<feature type="compositionally biased region" description="Basic and acidic residues" evidence="2">
    <location>
        <begin position="15"/>
        <end position="25"/>
    </location>
</feature>
<dbReference type="PANTHER" id="PTHR46348:SF1">
    <property type="entry name" value="DELETED IN LUNG AND ESOPHAGEAL CANCER PROTEIN 1"/>
    <property type="match status" value="1"/>
</dbReference>
<accession>A0ABQ6MV33</accession>
<evidence type="ECO:0000259" key="3">
    <source>
        <dbReference type="PROSITE" id="PS50222"/>
    </source>
</evidence>
<dbReference type="Pfam" id="PF23277">
    <property type="entry name" value="Ig_Dlec1_1"/>
    <property type="match status" value="1"/>
</dbReference>
<reference evidence="4 5" key="1">
    <citation type="journal article" date="2023" name="Commun. Biol.">
        <title>Genome analysis of Parmales, the sister group of diatoms, reveals the evolutionary specialization of diatoms from phago-mixotrophs to photoautotrophs.</title>
        <authorList>
            <person name="Ban H."/>
            <person name="Sato S."/>
            <person name="Yoshikawa S."/>
            <person name="Yamada K."/>
            <person name="Nakamura Y."/>
            <person name="Ichinomiya M."/>
            <person name="Sato N."/>
            <person name="Blanc-Mathieu R."/>
            <person name="Endo H."/>
            <person name="Kuwata A."/>
            <person name="Ogata H."/>
        </authorList>
    </citation>
    <scope>NUCLEOTIDE SEQUENCE [LARGE SCALE GENOMIC DNA]</scope>
</reference>
<dbReference type="Pfam" id="PF13499">
    <property type="entry name" value="EF-hand_7"/>
    <property type="match status" value="1"/>
</dbReference>
<dbReference type="PROSITE" id="PS50222">
    <property type="entry name" value="EF_HAND_2"/>
    <property type="match status" value="2"/>
</dbReference>
<feature type="region of interest" description="Disordered" evidence="2">
    <location>
        <begin position="64"/>
        <end position="166"/>
    </location>
</feature>
<feature type="region of interest" description="Disordered" evidence="2">
    <location>
        <begin position="1"/>
        <end position="44"/>
    </location>
</feature>
<sequence length="2057" mass="225468">MAEEEVAALPPLDSARSESEPEESPRSLPPPSPDAAPIQDPELASKAAVGSVVHLLQTTFKEIYGRTNIEEPEPEAPPAPEPSRSERKSMSAMSQAASDADGDEEKKDPDATPDAPPDQDEPENDAAPGAPATSSTPPSPTSSIPASPPPASEAAEEEEEEERPWQEVRYEEIRDRLALQHQQASSLLSYLAAAHHSSMSADVVSSHALKRVGLIQSSHVPIPYSTLDLNGMSDVSQFGEFSKDLVGARHLVQANHERMLRVSGTLKMSGVTSRTARKVEMDQVSKEPGYLKQTGTNLNRKKKTLAYSRGPNGGKHDPNDTTFGGSTTVKFADTVDEAPAPPPRVAHDLTPDFSYSTKIENILDDPPDMEFVAPTNGRTAKPDKTRLVGTGTSPPPAKKHDVRKEGEQWDLDMSVLSKMGGKLNYLKNPRYDKNAINHTRVLTRPLETEADLQEMAASGNPKYEHPAGDFGYVVAQPSVVEYLDYKVDESYTQTLYLRNTTAVSRGLTVLPPTTQFFSFQEIVYPSAKRGILAPGMAAKVTIKFTPDSLANYEDYITVVSEGGRFQVKLWAHRPPPKLSIPSNLNVGACLVGDAKRVTFNCLNQGGSARFRLMIEEEYPIPKTSQDQIPALNMPPFILSPTAFDLEHGDAVSLTVDFSPLELGSHSRSFVIVCDNCHVTRYTLSGSSDSVFLRVSELNDVFIPPPAPNDSLSLPPRYVDFDVVSRGATSTRTVAVRNDTPLDLAFRWDLRGFVPASHNHDGWGGRPRSRQLCKGGGKGTLSEEVIQYNDNPNGFDIEPRYGVFPANASTTFNVKFTAKQGDNVIPDARDIESVLVVEGVPPSAIPSEEQADLLANLKEHGHGKYMRMQAWFKAMDKDGGGTADRDELTAALEEMGLAAHKRAIRELMELVDPDGDGEITITEFMSGITDELQEAIEKNLGTADINDVQDAIRREVDCLAFTMRAAEEYVKYSFDPMCLSFPGKLTAGILYMKEVCIKNYSDVFTEFEFGDAVYDDTDLTIGDASSVNPSLDDYIVDINPKAGVINPKSSVTSVITFSAKPEGLVNLAIPVSVKDSDPNGNGKFIKLAANVIGPRLKIQSAELDFGLVAVGGNKETTVEFTNEGEVPLSWACVYLTKVGAAAQEELRQTAFGKTSYGRGPGGASTRSMSLMSSFSTPASAVSGMSTSPGGFKNPDSPYCELTFSPHDGLLGPGETGKVTINCAAGKLPQRLRATLAFLTSDETKEHDYETMYVGIRGEVQSPKVYLDKTELSLGVTYVDVPVVRYVTLKNLSNLDTKFKWERPAGSSPSFHVEFEPKEGELSSKQVLEVKVTYTAKLPGMIDDAYACRIYGMPMPLGFSLKTISKGVVVGYERLEEGDKVPEPLCPPDAPQFLGDPEDVPQPGPVPKMHIAGEVPLFTRRNMRFVVRNFSAVPAKFKIHPRFYNPAPTDDDVTAFGGSASTASLFAPAETPAGTATRKKKQMILGNAHETTQVFQTKTGQEHTRARLEYEEDVSILKTGKGFAIEIVPSSGELVPWGVTEVFVRTYNNMPAVYKDDIVCDITGAPATRLDFRSKVVGCPLSLRTTSLGLDMVSQPSLPKMKFGEVALNCGVLTRKIAVKNAGPIDALLAWSVRESGDASEDNRVVAMTFDQGPSADQPLAIKLGLYEKPRFESPFDISPPNTMVPKHSEQNFTLTLKEVKTNDSIGDFKMWSKDMEVMMFAISAMEYKEFKVTKTVSDDMEQTFLLTNQKSIPFEFAVNVEGPFKILSCKTLSLPHPKYGTPGKIPWNEDRGKPFLLPPNESVEISVGFFPTVTPLSDGSRDDIDESKDMKLDAAGRLKVRFATGQLQFVELKGELIRPLVAVSPSDYHFGVVHTEEHHDIMLFVINPTVVTANYKITHVPFEAPKRKRMILDPMNELNREHLDEPDAFEFSEYDGSQPGPTLPLPASGYCLPDDKNRLHHHPGGLPSKNPVFEKNALSLTWKSGMNSDLVIDKKLREMNSVNPRQPRAISVKFKPHKDKRYKSRFRFQVEEGSGFDVLLTGRGSYEENTKKNAPPHV</sequence>
<feature type="compositionally biased region" description="Low complexity" evidence="2">
    <location>
        <begin position="90"/>
        <end position="99"/>
    </location>
</feature>
<dbReference type="InterPro" id="IPR013783">
    <property type="entry name" value="Ig-like_fold"/>
</dbReference>
<dbReference type="PROSITE" id="PS00018">
    <property type="entry name" value="EF_HAND_1"/>
    <property type="match status" value="1"/>
</dbReference>
<dbReference type="PANTHER" id="PTHR46348">
    <property type="entry name" value="DELETED IN LUNG AND ESOPHAGEAL CANCER PROTEIN 1"/>
    <property type="match status" value="1"/>
</dbReference>
<dbReference type="InterPro" id="IPR018247">
    <property type="entry name" value="EF_Hand_1_Ca_BS"/>
</dbReference>
<gene>
    <name evidence="4" type="ORF">TeGR_g9269</name>
</gene>
<name>A0ABQ6MV33_9STRA</name>